<evidence type="ECO:0000313" key="3">
    <source>
        <dbReference type="Proteomes" id="UP000004959"/>
    </source>
</evidence>
<dbReference type="PANTHER" id="PTHR37038">
    <property type="entry name" value="TRANSCRIPTIONAL REGULATOR-RELATED"/>
    <property type="match status" value="1"/>
</dbReference>
<dbReference type="Pfam" id="PF01381">
    <property type="entry name" value="HTH_3"/>
    <property type="match status" value="1"/>
</dbReference>
<sequence length="294" mass="33975">MNRDTAKKAGAIFRKIRRQRQISTQQLAAGLLSVSSINKFENGHAKLSFTILAELSRRMNLRPDYFFQEIYKQEGSAYTIFLNKIKPIYESNDLPTLKKIAQKKALEVAHNPDFDLIGQLVTLFSLIKGIDQQYSVDTKMIEKIASHLLAIEYWDPFEISLFNNCLILFTSVMIKNLLKEILYSLDGVEASDRILSLLCNAADIFYRRKDYEAARKIMLKCETLFSDQTKLMIRFKLTFMKNLLSSSRKQAVIDNNKLIESLRMIGSNNLASSYEVYMRKYDFPEKLSNTPKKS</sequence>
<dbReference type="Proteomes" id="UP000004959">
    <property type="component" value="Chromosome"/>
</dbReference>
<dbReference type="OrthoDB" id="2151559at2"/>
<dbReference type="AlphaFoldDB" id="G9WEY6"/>
<dbReference type="InterPro" id="IPR011990">
    <property type="entry name" value="TPR-like_helical_dom_sf"/>
</dbReference>
<dbReference type="RefSeq" id="WP_007744897.1">
    <property type="nucleotide sequence ID" value="NZ_CM001398.1"/>
</dbReference>
<feature type="domain" description="HTH cro/C1-type" evidence="1">
    <location>
        <begin position="13"/>
        <end position="66"/>
    </location>
</feature>
<dbReference type="PATRIC" id="fig|1045004.4.peg.424"/>
<dbReference type="InterPro" id="IPR010057">
    <property type="entry name" value="Transcription_activator_Rgg_C"/>
</dbReference>
<dbReference type="STRING" id="336988.NT96_02880"/>
<dbReference type="GO" id="GO:0003677">
    <property type="term" value="F:DNA binding"/>
    <property type="evidence" value="ECO:0007669"/>
    <property type="project" value="InterPro"/>
</dbReference>
<dbReference type="SMART" id="SM00530">
    <property type="entry name" value="HTH_XRE"/>
    <property type="match status" value="1"/>
</dbReference>
<dbReference type="NCBIfam" id="TIGR01716">
    <property type="entry name" value="RGG_Cterm"/>
    <property type="match status" value="1"/>
</dbReference>
<dbReference type="InterPro" id="IPR053163">
    <property type="entry name" value="HTH-type_regulator_Rgg"/>
</dbReference>
<dbReference type="InterPro" id="IPR010982">
    <property type="entry name" value="Lambda_DNA-bd_dom_sf"/>
</dbReference>
<dbReference type="CDD" id="cd00093">
    <property type="entry name" value="HTH_XRE"/>
    <property type="match status" value="1"/>
</dbReference>
<dbReference type="InterPro" id="IPR001387">
    <property type="entry name" value="Cro/C1-type_HTH"/>
</dbReference>
<protein>
    <submittedName>
        <fullName evidence="2">MerR family transcriptional regulator</fullName>
    </submittedName>
</protein>
<dbReference type="eggNOG" id="COG1396">
    <property type="taxonomic scope" value="Bacteria"/>
</dbReference>
<reference evidence="2 3" key="1">
    <citation type="journal article" date="2012" name="PLoS ONE">
        <title>Functional divergence in the genus oenococcus as predicted by genome sequencing of the newly-described species, Oenococcus kitaharae.</title>
        <authorList>
            <person name="Borneman A.R."/>
            <person name="McCarthy J.M."/>
            <person name="Chambers P.J."/>
            <person name="Bartowsky E.J."/>
        </authorList>
    </citation>
    <scope>NUCLEOTIDE SEQUENCE [LARGE SCALE GENOMIC DNA]</scope>
    <source>
        <strain evidence="3">DSM17330</strain>
    </source>
</reference>
<dbReference type="HOGENOM" id="CLU_072045_1_2_9"/>
<gene>
    <name evidence="2" type="ORF">OKIT_0425</name>
</gene>
<proteinExistence type="predicted"/>
<evidence type="ECO:0000313" key="2">
    <source>
        <dbReference type="EMBL" id="EHN58546.1"/>
    </source>
</evidence>
<dbReference type="PROSITE" id="PS50943">
    <property type="entry name" value="HTH_CROC1"/>
    <property type="match status" value="1"/>
</dbReference>
<organism evidence="2 3">
    <name type="scientific">Oenococcus kitaharae DSM 17330</name>
    <dbReference type="NCBI Taxonomy" id="1045004"/>
    <lineage>
        <taxon>Bacteria</taxon>
        <taxon>Bacillati</taxon>
        <taxon>Bacillota</taxon>
        <taxon>Bacilli</taxon>
        <taxon>Lactobacillales</taxon>
        <taxon>Lactobacillaceae</taxon>
        <taxon>Oenococcus</taxon>
    </lineage>
</organism>
<accession>G9WEY6</accession>
<name>G9WEY6_9LACO</name>
<dbReference type="SUPFAM" id="SSF47413">
    <property type="entry name" value="lambda repressor-like DNA-binding domains"/>
    <property type="match status" value="1"/>
</dbReference>
<keyword evidence="3" id="KW-1185">Reference proteome</keyword>
<dbReference type="Pfam" id="PF21259">
    <property type="entry name" value="Rgg_C"/>
    <property type="match status" value="1"/>
</dbReference>
<dbReference type="Gene3D" id="1.25.40.10">
    <property type="entry name" value="Tetratricopeptide repeat domain"/>
    <property type="match status" value="1"/>
</dbReference>
<comment type="caution">
    <text evidence="2">The sequence shown here is derived from an EMBL/GenBank/DDBJ whole genome shotgun (WGS) entry which is preliminary data.</text>
</comment>
<evidence type="ECO:0000259" key="1">
    <source>
        <dbReference type="PROSITE" id="PS50943"/>
    </source>
</evidence>
<dbReference type="EMBL" id="AFVZ01000001">
    <property type="protein sequence ID" value="EHN58546.1"/>
    <property type="molecule type" value="Genomic_DNA"/>
</dbReference>